<accession>A0A316WSQ6</accession>
<evidence type="ECO:0000313" key="2">
    <source>
        <dbReference type="Proteomes" id="UP000236413"/>
    </source>
</evidence>
<comment type="caution">
    <text evidence="1">The sequence shown here is derived from an EMBL/GenBank/DDBJ whole genome shotgun (WGS) entry which is preliminary data.</text>
</comment>
<reference evidence="1 2" key="1">
    <citation type="submission" date="2018-04" db="EMBL/GenBank/DDBJ databases">
        <title>Chryseobacterium oncorhynchi 701B-08T from rainbow trout, and Chryseobacterium viscerum 687B-08T from diseased fish.</title>
        <authorList>
            <person name="Jeong J.-J."/>
            <person name="Lee Y.J."/>
            <person name="Pathiraja D."/>
            <person name="Park B."/>
            <person name="Choi I.-G."/>
            <person name="Kim K.D."/>
        </authorList>
    </citation>
    <scope>NUCLEOTIDE SEQUENCE [LARGE SCALE GENOMIC DNA]</scope>
    <source>
        <strain evidence="1 2">687B-08</strain>
    </source>
</reference>
<protein>
    <recommendedName>
        <fullName evidence="3">Lipoprotein</fullName>
    </recommendedName>
</protein>
<evidence type="ECO:0000313" key="1">
    <source>
        <dbReference type="EMBL" id="PWN64179.1"/>
    </source>
</evidence>
<dbReference type="EMBL" id="PPEG02000002">
    <property type="protein sequence ID" value="PWN64179.1"/>
    <property type="molecule type" value="Genomic_DNA"/>
</dbReference>
<dbReference type="AlphaFoldDB" id="A0A316WSQ6"/>
<sequence length="157" mass="17668">MNTITIKSLLALSFSAAILMGCTKKSDNMIICTQSIPPVYLNFNVVDSSTGQDFFFSATPAFALKEMYFFKTKDVNRKDTIRPVIEGTAGARIFKLSLDIPKSQDTLIMKIGNKPEDKLVSKFKRTQEVCPVWVIDKIFVNNLELTATQGKYQIKKN</sequence>
<gene>
    <name evidence="1" type="ORF">C1634_006180</name>
</gene>
<proteinExistence type="predicted"/>
<evidence type="ECO:0008006" key="3">
    <source>
        <dbReference type="Google" id="ProtNLM"/>
    </source>
</evidence>
<dbReference type="PROSITE" id="PS51257">
    <property type="entry name" value="PROKAR_LIPOPROTEIN"/>
    <property type="match status" value="1"/>
</dbReference>
<name>A0A316WSQ6_9FLAO</name>
<dbReference type="Proteomes" id="UP000236413">
    <property type="component" value="Unassembled WGS sequence"/>
</dbReference>
<organism evidence="1 2">
    <name type="scientific">Chryseobacterium viscerum</name>
    <dbReference type="NCBI Taxonomy" id="1037377"/>
    <lineage>
        <taxon>Bacteria</taxon>
        <taxon>Pseudomonadati</taxon>
        <taxon>Bacteroidota</taxon>
        <taxon>Flavobacteriia</taxon>
        <taxon>Flavobacteriales</taxon>
        <taxon>Weeksellaceae</taxon>
        <taxon>Chryseobacterium group</taxon>
        <taxon>Chryseobacterium</taxon>
    </lineage>
</organism>